<dbReference type="AlphaFoldDB" id="A0ABD2XUE0"/>
<name>A0ABD2XUE0_9GENT</name>
<dbReference type="EMBL" id="JBJUIK010000017">
    <property type="protein sequence ID" value="KAL3497902.1"/>
    <property type="molecule type" value="Genomic_DNA"/>
</dbReference>
<reference evidence="2 3" key="1">
    <citation type="submission" date="2024-11" db="EMBL/GenBank/DDBJ databases">
        <title>A near-complete genome assembly of Cinchona calisaya.</title>
        <authorList>
            <person name="Lian D.C."/>
            <person name="Zhao X.W."/>
            <person name="Wei L."/>
        </authorList>
    </citation>
    <scope>NUCLEOTIDE SEQUENCE [LARGE SCALE GENOMIC DNA]</scope>
    <source>
        <tissue evidence="2">Nenye</tissue>
    </source>
</reference>
<evidence type="ECO:0000313" key="3">
    <source>
        <dbReference type="Proteomes" id="UP001630127"/>
    </source>
</evidence>
<protein>
    <submittedName>
        <fullName evidence="2">Uncharacterized protein</fullName>
    </submittedName>
</protein>
<accession>A0ABD2XUE0</accession>
<evidence type="ECO:0000256" key="1">
    <source>
        <dbReference type="SAM" id="MobiDB-lite"/>
    </source>
</evidence>
<sequence length="134" mass="15390">MIKVHEIFRELEILHIIIDKEEINTVEDTNEIGEQGQADGYLDEEEDSKMVRTRSQFNANSVIEEQNGRREVGAETKPLMTHIVSALHRMTKILARRSRQRPNNSLGDDSTLGHFLKFKPTEFKGEPDDEKAEA</sequence>
<evidence type="ECO:0000313" key="2">
    <source>
        <dbReference type="EMBL" id="KAL3497902.1"/>
    </source>
</evidence>
<feature type="region of interest" description="Disordered" evidence="1">
    <location>
        <begin position="95"/>
        <end position="134"/>
    </location>
</feature>
<organism evidence="2 3">
    <name type="scientific">Cinchona calisaya</name>
    <dbReference type="NCBI Taxonomy" id="153742"/>
    <lineage>
        <taxon>Eukaryota</taxon>
        <taxon>Viridiplantae</taxon>
        <taxon>Streptophyta</taxon>
        <taxon>Embryophyta</taxon>
        <taxon>Tracheophyta</taxon>
        <taxon>Spermatophyta</taxon>
        <taxon>Magnoliopsida</taxon>
        <taxon>eudicotyledons</taxon>
        <taxon>Gunneridae</taxon>
        <taxon>Pentapetalae</taxon>
        <taxon>asterids</taxon>
        <taxon>lamiids</taxon>
        <taxon>Gentianales</taxon>
        <taxon>Rubiaceae</taxon>
        <taxon>Cinchonoideae</taxon>
        <taxon>Cinchoneae</taxon>
        <taxon>Cinchona</taxon>
    </lineage>
</organism>
<proteinExistence type="predicted"/>
<gene>
    <name evidence="2" type="ORF">ACH5RR_040634</name>
</gene>
<dbReference type="Proteomes" id="UP001630127">
    <property type="component" value="Unassembled WGS sequence"/>
</dbReference>
<comment type="caution">
    <text evidence="2">The sequence shown here is derived from an EMBL/GenBank/DDBJ whole genome shotgun (WGS) entry which is preliminary data.</text>
</comment>
<keyword evidence="3" id="KW-1185">Reference proteome</keyword>